<comment type="caution">
    <text evidence="6">The sequence shown here is derived from an EMBL/GenBank/DDBJ whole genome shotgun (WGS) entry which is preliminary data.</text>
</comment>
<accession>A0AA39MWV4</accession>
<gene>
    <name evidence="6" type="ORF">EV420DRAFT_1707602</name>
</gene>
<dbReference type="PROSITE" id="PS50011">
    <property type="entry name" value="PROTEIN_KINASE_DOM"/>
    <property type="match status" value="1"/>
</dbReference>
<evidence type="ECO:0000256" key="2">
    <source>
        <dbReference type="ARBA" id="ARBA00022741"/>
    </source>
</evidence>
<dbReference type="PROSITE" id="PS00108">
    <property type="entry name" value="PROTEIN_KINASE_ST"/>
    <property type="match status" value="1"/>
</dbReference>
<evidence type="ECO:0000256" key="1">
    <source>
        <dbReference type="ARBA" id="ARBA00022679"/>
    </source>
</evidence>
<evidence type="ECO:0000259" key="5">
    <source>
        <dbReference type="PROSITE" id="PS50011"/>
    </source>
</evidence>
<dbReference type="SMART" id="SM00220">
    <property type="entry name" value="S_TKc"/>
    <property type="match status" value="1"/>
</dbReference>
<dbReference type="EMBL" id="JAUEPS010000038">
    <property type="protein sequence ID" value="KAK0449597.1"/>
    <property type="molecule type" value="Genomic_DNA"/>
</dbReference>
<dbReference type="Proteomes" id="UP001175211">
    <property type="component" value="Unassembled WGS sequence"/>
</dbReference>
<dbReference type="RefSeq" id="XP_060326889.1">
    <property type="nucleotide sequence ID" value="XM_060479564.1"/>
</dbReference>
<evidence type="ECO:0000313" key="7">
    <source>
        <dbReference type="Proteomes" id="UP001175211"/>
    </source>
</evidence>
<dbReference type="InterPro" id="IPR008271">
    <property type="entry name" value="Ser/Thr_kinase_AS"/>
</dbReference>
<dbReference type="PANTHER" id="PTHR48016:SF56">
    <property type="entry name" value="MAPKK KINASE"/>
    <property type="match status" value="1"/>
</dbReference>
<dbReference type="InterPro" id="IPR011009">
    <property type="entry name" value="Kinase-like_dom_sf"/>
</dbReference>
<organism evidence="6 7">
    <name type="scientific">Armillaria tabescens</name>
    <name type="common">Ringless honey mushroom</name>
    <name type="synonym">Agaricus tabescens</name>
    <dbReference type="NCBI Taxonomy" id="1929756"/>
    <lineage>
        <taxon>Eukaryota</taxon>
        <taxon>Fungi</taxon>
        <taxon>Dikarya</taxon>
        <taxon>Basidiomycota</taxon>
        <taxon>Agaricomycotina</taxon>
        <taxon>Agaricomycetes</taxon>
        <taxon>Agaricomycetidae</taxon>
        <taxon>Agaricales</taxon>
        <taxon>Marasmiineae</taxon>
        <taxon>Physalacriaceae</taxon>
        <taxon>Desarmillaria</taxon>
    </lineage>
</organism>
<dbReference type="AlphaFoldDB" id="A0AA39MWV4"/>
<dbReference type="PANTHER" id="PTHR48016">
    <property type="entry name" value="MAP KINASE KINASE KINASE SSK2-RELATED-RELATED"/>
    <property type="match status" value="1"/>
</dbReference>
<evidence type="ECO:0000256" key="3">
    <source>
        <dbReference type="ARBA" id="ARBA00022777"/>
    </source>
</evidence>
<keyword evidence="7" id="KW-1185">Reference proteome</keyword>
<dbReference type="Gene3D" id="1.10.510.10">
    <property type="entry name" value="Transferase(Phosphotransferase) domain 1"/>
    <property type="match status" value="1"/>
</dbReference>
<dbReference type="GO" id="GO:0000165">
    <property type="term" value="P:MAPK cascade"/>
    <property type="evidence" value="ECO:0007669"/>
    <property type="project" value="UniProtKB-ARBA"/>
</dbReference>
<keyword evidence="3 6" id="KW-0418">Kinase</keyword>
<name>A0AA39MWV4_ARMTA</name>
<sequence length="527" mass="59169">MSGGFLHGFEALYKALEFNDEASPEQLDSGIEMAAAAYVLQLRRYSTRISDESIPRTFMLSLKTLKDIRFPNLYNLIKELSFLLKGSPELVLDLNYFLPSGFDVYCDIGSPNVEFVVIRDSKFSARIEGVSSELPESVPCDFVALRATLNDSTKTKKLVSESKGSLASAVLQLLQFEIDNQSDRTSLSSQITFKTLQDLSYKSGKLPPSLYIRSVVRMGEFPIGGGGFSDIWKGQSLSGDIVCLKILRMNITPDIEKFLKRCYKEVLVWRMLRNPRVLEFYGVYIVKSQNDVRFGLVSPWLENGSVMEYIKAHPDFDRMKAIREVVDGLYYLHHSESVVHGDIKGDNIFVRPDLTCCLGDFGLATSAWSPALPMKSSSSAGLGSTRWMAPELLNPKPFENDQGSPLASDIYALGCTALEILTGKVPWSEIQLDTQVLIEVIQGHKPSLPADISYDVGWVLEQTWEFWPKKRRGIQWLKPSLEPSFRAPARPTALQRNKSNPFQWKLGTTSVTAKNSARTLWRSASKR</sequence>
<dbReference type="GO" id="GO:0005524">
    <property type="term" value="F:ATP binding"/>
    <property type="evidence" value="ECO:0007669"/>
    <property type="project" value="UniProtKB-KW"/>
</dbReference>
<dbReference type="GeneID" id="85363112"/>
<keyword evidence="1" id="KW-0808">Transferase</keyword>
<dbReference type="InterPro" id="IPR000719">
    <property type="entry name" value="Prot_kinase_dom"/>
</dbReference>
<keyword evidence="4" id="KW-0067">ATP-binding</keyword>
<reference evidence="6" key="1">
    <citation type="submission" date="2023-06" db="EMBL/GenBank/DDBJ databases">
        <authorList>
            <consortium name="Lawrence Berkeley National Laboratory"/>
            <person name="Ahrendt S."/>
            <person name="Sahu N."/>
            <person name="Indic B."/>
            <person name="Wong-Bajracharya J."/>
            <person name="Merenyi Z."/>
            <person name="Ke H.-M."/>
            <person name="Monk M."/>
            <person name="Kocsube S."/>
            <person name="Drula E."/>
            <person name="Lipzen A."/>
            <person name="Balint B."/>
            <person name="Henrissat B."/>
            <person name="Andreopoulos B."/>
            <person name="Martin F.M."/>
            <person name="Harder C.B."/>
            <person name="Rigling D."/>
            <person name="Ford K.L."/>
            <person name="Foster G.D."/>
            <person name="Pangilinan J."/>
            <person name="Papanicolaou A."/>
            <person name="Barry K."/>
            <person name="LaButti K."/>
            <person name="Viragh M."/>
            <person name="Koriabine M."/>
            <person name="Yan M."/>
            <person name="Riley R."/>
            <person name="Champramary S."/>
            <person name="Plett K.L."/>
            <person name="Tsai I.J."/>
            <person name="Slot J."/>
            <person name="Sipos G."/>
            <person name="Plett J."/>
            <person name="Nagy L.G."/>
            <person name="Grigoriev I.V."/>
        </authorList>
    </citation>
    <scope>NUCLEOTIDE SEQUENCE</scope>
    <source>
        <strain evidence="6">CCBAS 213</strain>
    </source>
</reference>
<dbReference type="SUPFAM" id="SSF56112">
    <property type="entry name" value="Protein kinase-like (PK-like)"/>
    <property type="match status" value="1"/>
</dbReference>
<proteinExistence type="predicted"/>
<feature type="domain" description="Protein kinase" evidence="5">
    <location>
        <begin position="217"/>
        <end position="485"/>
    </location>
</feature>
<evidence type="ECO:0000256" key="4">
    <source>
        <dbReference type="ARBA" id="ARBA00022840"/>
    </source>
</evidence>
<keyword evidence="2" id="KW-0547">Nucleotide-binding</keyword>
<protein>
    <submittedName>
        <fullName evidence="6">Kinase-like domain-containing protein</fullName>
    </submittedName>
</protein>
<dbReference type="InterPro" id="IPR050538">
    <property type="entry name" value="MAP_kinase_kinase_kinase"/>
</dbReference>
<dbReference type="Pfam" id="PF00069">
    <property type="entry name" value="Pkinase"/>
    <property type="match status" value="1"/>
</dbReference>
<evidence type="ECO:0000313" key="6">
    <source>
        <dbReference type="EMBL" id="KAK0449597.1"/>
    </source>
</evidence>
<dbReference type="GO" id="GO:0004672">
    <property type="term" value="F:protein kinase activity"/>
    <property type="evidence" value="ECO:0007669"/>
    <property type="project" value="InterPro"/>
</dbReference>